<keyword evidence="3" id="KW-0378">Hydrolase</keyword>
<dbReference type="Pfam" id="PF00561">
    <property type="entry name" value="Abhydrolase_1"/>
    <property type="match status" value="1"/>
</dbReference>
<evidence type="ECO:0000259" key="2">
    <source>
        <dbReference type="Pfam" id="PF00561"/>
    </source>
</evidence>
<dbReference type="Gene3D" id="3.40.50.1820">
    <property type="entry name" value="alpha/beta hydrolase"/>
    <property type="match status" value="1"/>
</dbReference>
<evidence type="ECO:0000313" key="4">
    <source>
        <dbReference type="Proteomes" id="UP000769780"/>
    </source>
</evidence>
<dbReference type="InterPro" id="IPR052920">
    <property type="entry name" value="DNA-binding_regulatory"/>
</dbReference>
<keyword evidence="1" id="KW-0472">Membrane</keyword>
<keyword evidence="1" id="KW-1133">Transmembrane helix</keyword>
<dbReference type="EMBL" id="JACWFH010000008">
    <property type="protein sequence ID" value="MBY0096470.1"/>
    <property type="molecule type" value="Genomic_DNA"/>
</dbReference>
<accession>A0ABS7K2W5</accession>
<evidence type="ECO:0000313" key="3">
    <source>
        <dbReference type="EMBL" id="MBY0096470.1"/>
    </source>
</evidence>
<dbReference type="PANTHER" id="PTHR43358:SF5">
    <property type="entry name" value="EXPORTED PROTEIN"/>
    <property type="match status" value="1"/>
</dbReference>
<dbReference type="InterPro" id="IPR029058">
    <property type="entry name" value="AB_hydrolase_fold"/>
</dbReference>
<reference evidence="3 4" key="1">
    <citation type="submission" date="2020-07" db="EMBL/GenBank/DDBJ databases">
        <title>Fungal Genomes of the International Space Station.</title>
        <authorList>
            <person name="Seuylemezian A."/>
            <person name="Singh N.K."/>
            <person name="Wood J."/>
            <person name="Venkateswaran K."/>
        </authorList>
    </citation>
    <scope>NUCLEOTIDE SEQUENCE [LARGE SCALE GENOMIC DNA]</scope>
    <source>
        <strain evidence="3 4">PL-B2</strain>
    </source>
</reference>
<keyword evidence="1" id="KW-0812">Transmembrane</keyword>
<feature type="domain" description="AB hydrolase-1" evidence="2">
    <location>
        <begin position="84"/>
        <end position="198"/>
    </location>
</feature>
<dbReference type="Proteomes" id="UP000769780">
    <property type="component" value="Unassembled WGS sequence"/>
</dbReference>
<name>A0ABS7K2W5_9BACI</name>
<proteinExistence type="predicted"/>
<evidence type="ECO:0000256" key="1">
    <source>
        <dbReference type="SAM" id="Phobius"/>
    </source>
</evidence>
<dbReference type="RefSeq" id="WP_221873059.1">
    <property type="nucleotide sequence ID" value="NZ_JACWFH010000008.1"/>
</dbReference>
<keyword evidence="4" id="KW-1185">Reference proteome</keyword>
<dbReference type="PANTHER" id="PTHR43358">
    <property type="entry name" value="ALPHA/BETA-HYDROLASE"/>
    <property type="match status" value="1"/>
</dbReference>
<comment type="caution">
    <text evidence="3">The sequence shown here is derived from an EMBL/GenBank/DDBJ whole genome shotgun (WGS) entry which is preliminary data.</text>
</comment>
<dbReference type="SUPFAM" id="SSF53474">
    <property type="entry name" value="alpha/beta-Hydrolases"/>
    <property type="match status" value="1"/>
</dbReference>
<dbReference type="GO" id="GO:0016787">
    <property type="term" value="F:hydrolase activity"/>
    <property type="evidence" value="ECO:0007669"/>
    <property type="project" value="UniProtKB-KW"/>
</dbReference>
<organism evidence="3 4">
    <name type="scientific">Mesobacillus maritimus</name>
    <dbReference type="NCBI Taxonomy" id="1643336"/>
    <lineage>
        <taxon>Bacteria</taxon>
        <taxon>Bacillati</taxon>
        <taxon>Bacillota</taxon>
        <taxon>Bacilli</taxon>
        <taxon>Bacillales</taxon>
        <taxon>Bacillaceae</taxon>
        <taxon>Mesobacillus</taxon>
    </lineage>
</organism>
<sequence length="305" mass="35617">MKRLFRYILTFFTLITVIGIYFTNRIMFIKQKQEEEILKRDEEAGFLKPTEFKALPKREVIIPSPFGYSLKAIVVEPWQTNRYMIFCHGVTENKMSSVKYMNLFIERGFNAIIYDQRRHGDSGGKTTSYGFYEKFDLKAVVDWLRKDKGAKLFLGIHGESMGAATMLQYAGMLEDSADFYVADCAYSDFGEQLAYRVKEEVKLPPKLMLPIAVLFLKLRDRYPLKEVSPISAIDQIEKPILFIHSKQDDYILPDMTEKLFMRKKGPKQLYLAEHGVHARSLTENREEYAQVLDDFLQNLVYNNHH</sequence>
<feature type="transmembrane region" description="Helical" evidence="1">
    <location>
        <begin position="6"/>
        <end position="23"/>
    </location>
</feature>
<protein>
    <submittedName>
        <fullName evidence="3">Alpha/beta hydrolase</fullName>
    </submittedName>
</protein>
<dbReference type="InterPro" id="IPR000073">
    <property type="entry name" value="AB_hydrolase_1"/>
</dbReference>
<gene>
    <name evidence="3" type="ORF">H0185_06585</name>
</gene>